<protein>
    <submittedName>
        <fullName evidence="2">Uncharacterized protein</fullName>
    </submittedName>
</protein>
<dbReference type="Proteomes" id="UP000028073">
    <property type="component" value="Unassembled WGS sequence"/>
</dbReference>
<proteinExistence type="predicted"/>
<evidence type="ECO:0000313" key="2">
    <source>
        <dbReference type="EMBL" id="KEQ17689.1"/>
    </source>
</evidence>
<reference evidence="2 3" key="1">
    <citation type="submission" date="2014-06" db="EMBL/GenBank/DDBJ databases">
        <title>Whole Genome Sequences of Three Symbiotic Endozoicomonas Bacteria.</title>
        <authorList>
            <person name="Neave M.J."/>
            <person name="Apprill A."/>
            <person name="Voolstra C.R."/>
        </authorList>
    </citation>
    <scope>NUCLEOTIDE SEQUENCE [LARGE SCALE GENOMIC DNA]</scope>
    <source>
        <strain evidence="2 3">DSM 25634</strain>
    </source>
</reference>
<feature type="region of interest" description="Disordered" evidence="1">
    <location>
        <begin position="69"/>
        <end position="90"/>
    </location>
</feature>
<dbReference type="AlphaFoldDB" id="A0A081NGW6"/>
<dbReference type="EMBL" id="JOKH01000002">
    <property type="protein sequence ID" value="KEQ17689.1"/>
    <property type="molecule type" value="Genomic_DNA"/>
</dbReference>
<feature type="region of interest" description="Disordered" evidence="1">
    <location>
        <begin position="1"/>
        <end position="51"/>
    </location>
</feature>
<sequence>MDGIDKNQPPSGGESHKSSEVNSPKKVKTSIGVLSPVSTEKMLPMPVRQQDQKSLDDYNVHLQSSQSVITENSDSGIGTLTSNSSSALDNPFPLTPDEQLEKLLAVCRNHLGDAFDSRLFLSGRGEAQFDQVEHLAEWLLDNIATLPSDAESGALGKLLTTLKMSEANPSRQKELAPYSFAMRSAILLASEKSGAGIESWETYTKQPPNGKSLKLSDPEFWPWVEKHTSWVPEAQAAFLKYVETAYVTARKLSSTHQDDQVIAYKGGFGAGKTSHGKAAFGKDEDDHPLFAGSIAPDSAKNVMRKTMPLSHGTVHLQGSNMAFNLFDGLIQKSGMGTIIYDTSLSRAKDIDTMIGKSVKAGKPFKVVDIARDDKARMLAVLGRRVDGDDPRIPAGFLLAGASRDRSGRAECLNTVLKSAKTLFTDKKTKQSKELVHSYELHCADKTGSDRQWLVTLKSSESPEWNPNLSKEEITNRLASQGICFNPASGLFESLNSAENWSEVMRKELHKPARTLIKNLSKAEADKRLQQFSGRTIQFDRPMAGKTTEDAYYSMPLHLTQCIPKSAFLDAFSAMEPDSAQQLINDMYETSIADHSISYMDMPVIFTLEFNRYLTSTPSIWPDEEG</sequence>
<dbReference type="eggNOG" id="COG0645">
    <property type="taxonomic scope" value="Bacteria"/>
</dbReference>
<accession>A0A081NGW6</accession>
<organism evidence="2 3">
    <name type="scientific">Endozoicomonas numazuensis</name>
    <dbReference type="NCBI Taxonomy" id="1137799"/>
    <lineage>
        <taxon>Bacteria</taxon>
        <taxon>Pseudomonadati</taxon>
        <taxon>Pseudomonadota</taxon>
        <taxon>Gammaproteobacteria</taxon>
        <taxon>Oceanospirillales</taxon>
        <taxon>Endozoicomonadaceae</taxon>
        <taxon>Endozoicomonas</taxon>
    </lineage>
</organism>
<name>A0A081NGW6_9GAMM</name>
<keyword evidence="3" id="KW-1185">Reference proteome</keyword>
<feature type="compositionally biased region" description="Polar residues" evidence="1">
    <location>
        <begin position="69"/>
        <end position="88"/>
    </location>
</feature>
<dbReference type="OrthoDB" id="6194361at2"/>
<dbReference type="RefSeq" id="WP_034834518.1">
    <property type="nucleotide sequence ID" value="NZ_JOKH01000002.1"/>
</dbReference>
<evidence type="ECO:0000313" key="3">
    <source>
        <dbReference type="Proteomes" id="UP000028073"/>
    </source>
</evidence>
<gene>
    <name evidence="2" type="ORF">GZ78_08320</name>
</gene>
<comment type="caution">
    <text evidence="2">The sequence shown here is derived from an EMBL/GenBank/DDBJ whole genome shotgun (WGS) entry which is preliminary data.</text>
</comment>
<evidence type="ECO:0000256" key="1">
    <source>
        <dbReference type="SAM" id="MobiDB-lite"/>
    </source>
</evidence>